<dbReference type="STRING" id="318167.Sfri_4027"/>
<proteinExistence type="predicted"/>
<dbReference type="eggNOG" id="COG3335">
    <property type="taxonomic scope" value="Bacteria"/>
</dbReference>
<feature type="domain" description="Tc1-like transposase DDE" evidence="1">
    <location>
        <begin position="40"/>
        <end position="117"/>
    </location>
</feature>
<dbReference type="EMBL" id="CP000447">
    <property type="protein sequence ID" value="ABI73852.1"/>
    <property type="molecule type" value="Genomic_DNA"/>
</dbReference>
<dbReference type="AlphaFoldDB" id="Q07VW2"/>
<protein>
    <recommendedName>
        <fullName evidence="1">Tc1-like transposase DDE domain-containing protein</fullName>
    </recommendedName>
</protein>
<sequence length="150" mass="17503">MNNLNLAALVKSEKSARKRMRYLALLHFTEGHSRTAIANSEYMWEHLTLISEATESGRHALVIMDGAGWHQQDLTEDFDNLSILKLPPYSPELNPIEQVWQWLRQNELANRCFSGYDDIVEQCSIAWNRFIAEPERVIQLCSRRWTKLTN</sequence>
<organism evidence="2 3">
    <name type="scientific">Shewanella frigidimarina (strain NCIMB 400)</name>
    <dbReference type="NCBI Taxonomy" id="318167"/>
    <lineage>
        <taxon>Bacteria</taxon>
        <taxon>Pseudomonadati</taxon>
        <taxon>Pseudomonadota</taxon>
        <taxon>Gammaproteobacteria</taxon>
        <taxon>Alteromonadales</taxon>
        <taxon>Shewanellaceae</taxon>
        <taxon>Shewanella</taxon>
    </lineage>
</organism>
<dbReference type="OrthoDB" id="129174at2"/>
<dbReference type="InterPro" id="IPR036397">
    <property type="entry name" value="RNaseH_sf"/>
</dbReference>
<dbReference type="Pfam" id="PF13358">
    <property type="entry name" value="DDE_3"/>
    <property type="match status" value="1"/>
</dbReference>
<accession>Q07VW2</accession>
<dbReference type="GO" id="GO:0003676">
    <property type="term" value="F:nucleic acid binding"/>
    <property type="evidence" value="ECO:0007669"/>
    <property type="project" value="InterPro"/>
</dbReference>
<dbReference type="HOGENOM" id="CLU_056788_6_1_6"/>
<dbReference type="KEGG" id="sfr:Sfri_4027"/>
<evidence type="ECO:0000313" key="2">
    <source>
        <dbReference type="EMBL" id="ABI73852.1"/>
    </source>
</evidence>
<gene>
    <name evidence="2" type="ordered locus">Sfri_4027</name>
</gene>
<reference evidence="2 3" key="1">
    <citation type="submission" date="2006-08" db="EMBL/GenBank/DDBJ databases">
        <title>Complete sequence of Shewanella frigidimarina NCIMB 400.</title>
        <authorList>
            <consortium name="US DOE Joint Genome Institute"/>
            <person name="Copeland A."/>
            <person name="Lucas S."/>
            <person name="Lapidus A."/>
            <person name="Barry K."/>
            <person name="Detter J.C."/>
            <person name="Glavina del Rio T."/>
            <person name="Hammon N."/>
            <person name="Israni S."/>
            <person name="Dalin E."/>
            <person name="Tice H."/>
            <person name="Pitluck S."/>
            <person name="Fredrickson J.K."/>
            <person name="Kolker E."/>
            <person name="McCuel L.A."/>
            <person name="DiChristina T."/>
            <person name="Nealson K.H."/>
            <person name="Newman D."/>
            <person name="Tiedje J.M."/>
            <person name="Zhou J."/>
            <person name="Romine M.F."/>
            <person name="Culley D.E."/>
            <person name="Serres M."/>
            <person name="Chertkov O."/>
            <person name="Brettin T."/>
            <person name="Bruce D."/>
            <person name="Han C."/>
            <person name="Tapia R."/>
            <person name="Gilna P."/>
            <person name="Schmutz J."/>
            <person name="Larimer F."/>
            <person name="Land M."/>
            <person name="Hauser L."/>
            <person name="Kyrpides N."/>
            <person name="Mikhailova N."/>
            <person name="Richardson P."/>
        </authorList>
    </citation>
    <scope>NUCLEOTIDE SEQUENCE [LARGE SCALE GENOMIC DNA]</scope>
    <source>
        <strain evidence="2 3">NCIMB 400</strain>
    </source>
</reference>
<dbReference type="Proteomes" id="UP000000684">
    <property type="component" value="Chromosome"/>
</dbReference>
<dbReference type="Gene3D" id="3.30.420.10">
    <property type="entry name" value="Ribonuclease H-like superfamily/Ribonuclease H"/>
    <property type="match status" value="1"/>
</dbReference>
<name>Q07VW2_SHEFN</name>
<dbReference type="InterPro" id="IPR038717">
    <property type="entry name" value="Tc1-like_DDE_dom"/>
</dbReference>
<evidence type="ECO:0000259" key="1">
    <source>
        <dbReference type="Pfam" id="PF13358"/>
    </source>
</evidence>
<evidence type="ECO:0000313" key="3">
    <source>
        <dbReference type="Proteomes" id="UP000000684"/>
    </source>
</evidence>
<keyword evidence="3" id="KW-1185">Reference proteome</keyword>
<dbReference type="eggNOG" id="COG3415">
    <property type="taxonomic scope" value="Bacteria"/>
</dbReference>